<evidence type="ECO:0000313" key="1">
    <source>
        <dbReference type="EMBL" id="MDG0866695.1"/>
    </source>
</evidence>
<organism evidence="2 3">
    <name type="scientific">Candidatus Lucifugimonas marina</name>
    <dbReference type="NCBI Taxonomy" id="3038979"/>
    <lineage>
        <taxon>Bacteria</taxon>
        <taxon>Bacillati</taxon>
        <taxon>Chloroflexota</taxon>
        <taxon>Dehalococcoidia</taxon>
        <taxon>SAR202 cluster</taxon>
        <taxon>Candidatus Lucifugimonadales</taxon>
        <taxon>Candidatus Lucifugimonadaceae</taxon>
        <taxon>Candidatus Lucifugimonas</taxon>
    </lineage>
</organism>
<reference evidence="3" key="3">
    <citation type="submission" date="2023-06" db="EMBL/GenBank/DDBJ databases">
        <title>Pangenomics reveal diversification of enzyme families and niche specialization in globally abundant SAR202 bacteria.</title>
        <authorList>
            <person name="Saw J.H.W."/>
        </authorList>
    </citation>
    <scope>NUCLEOTIDE SEQUENCE [LARGE SCALE GENOMIC DNA]</scope>
    <source>
        <strain evidence="3">JH1073</strain>
    </source>
</reference>
<dbReference type="AlphaFoldDB" id="A0AAJ5ZBA8"/>
<name>A0AAJ5ZBA8_9CHLR</name>
<dbReference type="Proteomes" id="UP001219901">
    <property type="component" value="Chromosome"/>
</dbReference>
<reference evidence="2" key="2">
    <citation type="journal article" date="2023" name="Nat. Commun.">
        <title>Cultivation of marine bacteria of the SAR202 clade.</title>
        <authorList>
            <person name="Lim Y."/>
            <person name="Seo J.H."/>
            <person name="Giovannoni S.J."/>
            <person name="Kang I."/>
            <person name="Cho J.C."/>
        </authorList>
    </citation>
    <scope>NUCLEOTIDE SEQUENCE</scope>
    <source>
        <strain evidence="2">JH1073</strain>
    </source>
</reference>
<proteinExistence type="predicted"/>
<evidence type="ECO:0000313" key="3">
    <source>
        <dbReference type="Proteomes" id="UP001219901"/>
    </source>
</evidence>
<protein>
    <submittedName>
        <fullName evidence="2">Uncharacterized protein</fullName>
    </submittedName>
</protein>
<dbReference type="EMBL" id="WMBE01000002">
    <property type="protein sequence ID" value="MDG0866695.1"/>
    <property type="molecule type" value="Genomic_DNA"/>
</dbReference>
<keyword evidence="3" id="KW-1185">Reference proteome</keyword>
<dbReference type="RefSeq" id="WP_342824338.1">
    <property type="nucleotide sequence ID" value="NZ_CP046146.1"/>
</dbReference>
<gene>
    <name evidence="1" type="ORF">GKO46_06345</name>
    <name evidence="2" type="ORF">GKO48_00350</name>
</gene>
<evidence type="ECO:0000313" key="4">
    <source>
        <dbReference type="Proteomes" id="UP001321249"/>
    </source>
</evidence>
<evidence type="ECO:0000313" key="2">
    <source>
        <dbReference type="EMBL" id="WFG38124.1"/>
    </source>
</evidence>
<sequence length="222" mass="25327">MNLPSYLLTRPDIDDSEATLTSFDQLFERQVVGASGESIEYSLSTPKWQFLNYLCDFKDVVVHGSGNPDIDVFEPRKSNDAKEFGDQQAVYAASDGIWAAYYAILDRDRYVRSLVNTCQKVDLPDGGVESVYYFSINDDALPKNPWRTGTIYILPRATFENEPAEPGRKSAQWRSFDPVRPFAKISIEPQDFPFLDQIHGHDTENVIRRSKDDPDGFPWIDE</sequence>
<dbReference type="EMBL" id="CP046147">
    <property type="protein sequence ID" value="WFG38124.1"/>
    <property type="molecule type" value="Genomic_DNA"/>
</dbReference>
<accession>A0AAJ5ZBA8</accession>
<reference evidence="3 4" key="1">
    <citation type="submission" date="2019-11" db="EMBL/GenBank/DDBJ databases">
        <authorList>
            <person name="Cho J.-C."/>
        </authorList>
    </citation>
    <scope>NUCLEOTIDE SEQUENCE [LARGE SCALE GENOMIC DNA]</scope>
    <source>
        <strain evidence="2 3">JH1073</strain>
        <strain evidence="1 4">JH702</strain>
    </source>
</reference>
<dbReference type="Proteomes" id="UP001321249">
    <property type="component" value="Unassembled WGS sequence"/>
</dbReference>